<dbReference type="InterPro" id="IPR010259">
    <property type="entry name" value="S8pro/Inhibitor_I9"/>
</dbReference>
<dbReference type="Pfam" id="PF05922">
    <property type="entry name" value="Inhibitor_I9"/>
    <property type="match status" value="1"/>
</dbReference>
<evidence type="ECO:0000313" key="13">
    <source>
        <dbReference type="EMBL" id="CAA2614668.1"/>
    </source>
</evidence>
<dbReference type="InterPro" id="IPR000209">
    <property type="entry name" value="Peptidase_S8/S53_dom"/>
</dbReference>
<dbReference type="InterPro" id="IPR036852">
    <property type="entry name" value="Peptidase_S8/S53_dom_sf"/>
</dbReference>
<dbReference type="InterPro" id="IPR045051">
    <property type="entry name" value="SBT"/>
</dbReference>
<keyword evidence="5" id="KW-0720">Serine protease</keyword>
<dbReference type="InterPro" id="IPR003137">
    <property type="entry name" value="PA_domain"/>
</dbReference>
<sequence length="739" mass="77160">MVWLLPLLSFALASLATSAISKQTPGPYVVYMGSSTDGARERNPGSSLSSHLEMLATVIPREEGERVFVGHSYHKTFRGFSAVLTEAEARRLSGHPGVVSVFPDRVLQLHTTRSWAFLEAEAGPGRGGSAVELQTTFFCPADNAASSAGIWPESPSFSDAGIGAVPSRWRGPASRDPISRNLTATADRSKVLHQPGEPLRPTGNASRFRADGAGSPRDTVGHGTHTASTAAGAVVFNASYYGLARGVAKGGSPSSRLAVYKACSAGGCASSNILKAIDDAVDDGVDIISISIGISSIFQSDFLKGVLVVCSGGNDGPDPYTVINSAPWILTVAASSIDRTFQSSIVLGNGNRLKGNAINFSNQTGSRLHPLIFGGDAASDFTPVFEASNCYPGSLDSEKAAGKIVVCVESDPTVTRRVKKLVAEGAGASGLIVIDNVEKGVSFDSGTFPFSEVGKRAGTQILRYINSTRSPRASILPSTDVDLFKPAPVVAYFSSRGPGSLTESILKPDIMAPGVGILAASVPPADGGPASGTSMACPHVAGTAAFLKSVRPRWTPSMLKSALMTTATTKNNVGRTITSVFGERASYHEMGAGEIGPLRAVNPGIVYETAASDYLLFLCYHGYKQQLISAVAGGNFTCPANSSDELISGINYPSISVAKLDPRRPPRAVTRTVTNVGPVNATYAATVSPPRLSFSGRSRRAAYEVSFDGSAAGKGYHFGHITWSDGVRSARSVFAVNVI</sequence>
<dbReference type="PRINTS" id="PR00723">
    <property type="entry name" value="SUBTILISIN"/>
</dbReference>
<feature type="signal peptide" evidence="8">
    <location>
        <begin position="1"/>
        <end position="21"/>
    </location>
</feature>
<evidence type="ECO:0000256" key="2">
    <source>
        <dbReference type="ARBA" id="ARBA00022670"/>
    </source>
</evidence>
<dbReference type="CDD" id="cd02120">
    <property type="entry name" value="PA_subtilisin_like"/>
    <property type="match status" value="1"/>
</dbReference>
<dbReference type="Pfam" id="PF02225">
    <property type="entry name" value="PA"/>
    <property type="match status" value="1"/>
</dbReference>
<evidence type="ECO:0000256" key="7">
    <source>
        <dbReference type="SAM" id="MobiDB-lite"/>
    </source>
</evidence>
<evidence type="ECO:0000256" key="4">
    <source>
        <dbReference type="ARBA" id="ARBA00022801"/>
    </source>
</evidence>
<evidence type="ECO:0000259" key="11">
    <source>
        <dbReference type="Pfam" id="PF05922"/>
    </source>
</evidence>
<dbReference type="Pfam" id="PF00082">
    <property type="entry name" value="Peptidase_S8"/>
    <property type="match status" value="1"/>
</dbReference>
<dbReference type="SUPFAM" id="SSF52743">
    <property type="entry name" value="Subtilisin-like"/>
    <property type="match status" value="1"/>
</dbReference>
<keyword evidence="2" id="KW-0645">Protease</keyword>
<protein>
    <submittedName>
        <fullName evidence="13">Uncharacterized protein</fullName>
    </submittedName>
</protein>
<dbReference type="Gene3D" id="3.30.70.80">
    <property type="entry name" value="Peptidase S8 propeptide/proteinase inhibitor I9"/>
    <property type="match status" value="1"/>
</dbReference>
<dbReference type="EMBL" id="LR743588">
    <property type="protein sequence ID" value="CAA2614668.1"/>
    <property type="molecule type" value="Genomic_DNA"/>
</dbReference>
<accession>A0A7I8I9S5</accession>
<feature type="domain" description="Subtilisin-like protease fibronectin type-III" evidence="12">
    <location>
        <begin position="650"/>
        <end position="736"/>
    </location>
</feature>
<evidence type="ECO:0000256" key="5">
    <source>
        <dbReference type="ARBA" id="ARBA00022825"/>
    </source>
</evidence>
<organism evidence="13">
    <name type="scientific">Spirodela intermedia</name>
    <name type="common">Intermediate duckweed</name>
    <dbReference type="NCBI Taxonomy" id="51605"/>
    <lineage>
        <taxon>Eukaryota</taxon>
        <taxon>Viridiplantae</taxon>
        <taxon>Streptophyta</taxon>
        <taxon>Embryophyta</taxon>
        <taxon>Tracheophyta</taxon>
        <taxon>Spermatophyta</taxon>
        <taxon>Magnoliopsida</taxon>
        <taxon>Liliopsida</taxon>
        <taxon>Araceae</taxon>
        <taxon>Lemnoideae</taxon>
        <taxon>Spirodela</taxon>
    </lineage>
</organism>
<dbReference type="Gene3D" id="2.60.40.2310">
    <property type="match status" value="1"/>
</dbReference>
<dbReference type="EMBL" id="CACRZD030000001">
    <property type="protein sequence ID" value="CAA6654457.1"/>
    <property type="molecule type" value="Genomic_DNA"/>
</dbReference>
<evidence type="ECO:0000313" key="14">
    <source>
        <dbReference type="Proteomes" id="UP001189122"/>
    </source>
</evidence>
<evidence type="ECO:0000259" key="10">
    <source>
        <dbReference type="Pfam" id="PF02225"/>
    </source>
</evidence>
<evidence type="ECO:0000256" key="1">
    <source>
        <dbReference type="ARBA" id="ARBA00011073"/>
    </source>
</evidence>
<dbReference type="AlphaFoldDB" id="A0A7I8I9S5"/>
<reference evidence="13 14" key="1">
    <citation type="submission" date="2019-12" db="EMBL/GenBank/DDBJ databases">
        <authorList>
            <person name="Scholz U."/>
            <person name="Mascher M."/>
            <person name="Fiebig A."/>
        </authorList>
    </citation>
    <scope>NUCLEOTIDE SEQUENCE</scope>
</reference>
<comment type="similarity">
    <text evidence="1 6">Belongs to the peptidase S8 family.</text>
</comment>
<feature type="domain" description="PA" evidence="10">
    <location>
        <begin position="387"/>
        <end position="459"/>
    </location>
</feature>
<keyword evidence="14" id="KW-1185">Reference proteome</keyword>
<dbReference type="Gene3D" id="3.40.50.200">
    <property type="entry name" value="Peptidase S8/S53 domain"/>
    <property type="match status" value="1"/>
</dbReference>
<comment type="caution">
    <text evidence="6">Lacks conserved residue(s) required for the propagation of feature annotation.</text>
</comment>
<name>A0A7I8I9S5_SPIIN</name>
<evidence type="ECO:0000256" key="8">
    <source>
        <dbReference type="SAM" id="SignalP"/>
    </source>
</evidence>
<dbReference type="InterPro" id="IPR015500">
    <property type="entry name" value="Peptidase_S8_subtilisin-rel"/>
</dbReference>
<dbReference type="InterPro" id="IPR037045">
    <property type="entry name" value="S8pro/Inhibitor_I9_sf"/>
</dbReference>
<feature type="chain" id="PRO_5029759736" evidence="8">
    <location>
        <begin position="22"/>
        <end position="739"/>
    </location>
</feature>
<evidence type="ECO:0000256" key="3">
    <source>
        <dbReference type="ARBA" id="ARBA00022729"/>
    </source>
</evidence>
<feature type="domain" description="Inhibitor I9" evidence="11">
    <location>
        <begin position="28"/>
        <end position="110"/>
    </location>
</feature>
<evidence type="ECO:0000259" key="9">
    <source>
        <dbReference type="Pfam" id="PF00082"/>
    </source>
</evidence>
<dbReference type="Pfam" id="PF17766">
    <property type="entry name" value="fn3_6"/>
    <property type="match status" value="1"/>
</dbReference>
<dbReference type="Proteomes" id="UP001189122">
    <property type="component" value="Unassembled WGS sequence"/>
</dbReference>
<dbReference type="PROSITE" id="PS51892">
    <property type="entry name" value="SUBTILASE"/>
    <property type="match status" value="1"/>
</dbReference>
<dbReference type="GO" id="GO:0006508">
    <property type="term" value="P:proteolysis"/>
    <property type="evidence" value="ECO:0007669"/>
    <property type="project" value="UniProtKB-KW"/>
</dbReference>
<dbReference type="InterPro" id="IPR023828">
    <property type="entry name" value="Peptidase_S8_Ser-AS"/>
</dbReference>
<dbReference type="Gene3D" id="3.50.30.30">
    <property type="match status" value="1"/>
</dbReference>
<dbReference type="GO" id="GO:0004252">
    <property type="term" value="F:serine-type endopeptidase activity"/>
    <property type="evidence" value="ECO:0007669"/>
    <property type="project" value="InterPro"/>
</dbReference>
<proteinExistence type="inferred from homology"/>
<dbReference type="PROSITE" id="PS00138">
    <property type="entry name" value="SUBTILASE_SER"/>
    <property type="match status" value="1"/>
</dbReference>
<feature type="domain" description="Peptidase S8/S53" evidence="9">
    <location>
        <begin position="215"/>
        <end position="571"/>
    </location>
</feature>
<dbReference type="PANTHER" id="PTHR10795">
    <property type="entry name" value="PROPROTEIN CONVERTASE SUBTILISIN/KEXIN"/>
    <property type="match status" value="1"/>
</dbReference>
<dbReference type="InterPro" id="IPR041469">
    <property type="entry name" value="Subtilisin-like_FN3"/>
</dbReference>
<evidence type="ECO:0000256" key="6">
    <source>
        <dbReference type="PROSITE-ProRule" id="PRU01240"/>
    </source>
</evidence>
<gene>
    <name evidence="13" type="ORF">SI7747_01001047</name>
</gene>
<keyword evidence="4" id="KW-0378">Hydrolase</keyword>
<feature type="region of interest" description="Disordered" evidence="7">
    <location>
        <begin position="184"/>
        <end position="223"/>
    </location>
</feature>
<evidence type="ECO:0000259" key="12">
    <source>
        <dbReference type="Pfam" id="PF17766"/>
    </source>
</evidence>
<keyword evidence="3 8" id="KW-0732">Signal</keyword>